<dbReference type="EMBL" id="JAUSXK010000001">
    <property type="protein sequence ID" value="MDQ0642128.1"/>
    <property type="molecule type" value="Genomic_DNA"/>
</dbReference>
<accession>A0ABU0P472</accession>
<protein>
    <submittedName>
        <fullName evidence="1">Uncharacterized protein</fullName>
    </submittedName>
</protein>
<name>A0ABU0P472_9MICO</name>
<gene>
    <name evidence="1" type="ORF">QFZ46_000288</name>
</gene>
<organism evidence="1 2">
    <name type="scientific">Microbacterium murale</name>
    <dbReference type="NCBI Taxonomy" id="1081040"/>
    <lineage>
        <taxon>Bacteria</taxon>
        <taxon>Bacillati</taxon>
        <taxon>Actinomycetota</taxon>
        <taxon>Actinomycetes</taxon>
        <taxon>Micrococcales</taxon>
        <taxon>Microbacteriaceae</taxon>
        <taxon>Microbacterium</taxon>
    </lineage>
</organism>
<evidence type="ECO:0000313" key="1">
    <source>
        <dbReference type="EMBL" id="MDQ0642128.1"/>
    </source>
</evidence>
<dbReference type="RefSeq" id="WP_307357600.1">
    <property type="nucleotide sequence ID" value="NZ_JAUSXK010000001.1"/>
</dbReference>
<comment type="caution">
    <text evidence="1">The sequence shown here is derived from an EMBL/GenBank/DDBJ whole genome shotgun (WGS) entry which is preliminary data.</text>
</comment>
<sequence>MSRWGRLLQVWPTARHEQAITAERDLRAPLPVVRRIGFASLRGGTGCSTAARGVASTLDGRRRGGVLLLDADEAGSIQSPLSASGTTRAPELTLTDWGSIDAARLSTISASSHVLCLTSTTERSAVQQALDAASFVIESGTPTVLVASSVRGKATPAVRRMLASSPVPVFLLPFDRTVRLGEPGARSSASAFALATLGAEIVRLGGRPSAEVLVA</sequence>
<evidence type="ECO:0000313" key="2">
    <source>
        <dbReference type="Proteomes" id="UP001239085"/>
    </source>
</evidence>
<reference evidence="1 2" key="1">
    <citation type="submission" date="2023-07" db="EMBL/GenBank/DDBJ databases">
        <title>Comparative genomics of wheat-associated soil bacteria to identify genetic determinants of phenazine resistance.</title>
        <authorList>
            <person name="Mouncey N."/>
        </authorList>
    </citation>
    <scope>NUCLEOTIDE SEQUENCE [LARGE SCALE GENOMIC DNA]</scope>
    <source>
        <strain evidence="1 2">W2I7</strain>
    </source>
</reference>
<dbReference type="Proteomes" id="UP001239085">
    <property type="component" value="Unassembled WGS sequence"/>
</dbReference>
<dbReference type="Gene3D" id="3.40.50.300">
    <property type="entry name" value="P-loop containing nucleotide triphosphate hydrolases"/>
    <property type="match status" value="1"/>
</dbReference>
<dbReference type="SUPFAM" id="SSF52540">
    <property type="entry name" value="P-loop containing nucleoside triphosphate hydrolases"/>
    <property type="match status" value="1"/>
</dbReference>
<proteinExistence type="predicted"/>
<keyword evidence="2" id="KW-1185">Reference proteome</keyword>
<dbReference type="InterPro" id="IPR027417">
    <property type="entry name" value="P-loop_NTPase"/>
</dbReference>